<dbReference type="AlphaFoldDB" id="D8TE60"/>
<dbReference type="eggNOG" id="KOG1741">
    <property type="taxonomic scope" value="Eukaryota"/>
</dbReference>
<dbReference type="FunFam" id="1.10.287.1480:FF:000001">
    <property type="entry name" value="30S ribosomal protein S14"/>
    <property type="match status" value="1"/>
</dbReference>
<dbReference type="STRING" id="88036.D8TE60"/>
<dbReference type="GO" id="GO:0003735">
    <property type="term" value="F:structural constituent of ribosome"/>
    <property type="evidence" value="ECO:0000318"/>
    <property type="project" value="GO_Central"/>
</dbReference>
<keyword evidence="2" id="KW-0689">Ribosomal protein</keyword>
<dbReference type="Pfam" id="PF00253">
    <property type="entry name" value="Ribosomal_S14"/>
    <property type="match status" value="1"/>
</dbReference>
<comment type="similarity">
    <text evidence="1">Belongs to the universal ribosomal protein uS14 family.</text>
</comment>
<evidence type="ECO:0000313" key="5">
    <source>
        <dbReference type="EMBL" id="EFJ05045.1"/>
    </source>
</evidence>
<evidence type="ECO:0000256" key="4">
    <source>
        <dbReference type="ARBA" id="ARBA00035247"/>
    </source>
</evidence>
<dbReference type="PANTHER" id="PTHR19836">
    <property type="entry name" value="30S RIBOSOMAL PROTEIN S14"/>
    <property type="match status" value="1"/>
</dbReference>
<dbReference type="GO" id="GO:0006412">
    <property type="term" value="P:translation"/>
    <property type="evidence" value="ECO:0000318"/>
    <property type="project" value="GO_Central"/>
</dbReference>
<dbReference type="PANTHER" id="PTHR19836:SF19">
    <property type="entry name" value="SMALL RIBOSOMAL SUBUNIT PROTEIN US14M"/>
    <property type="match status" value="1"/>
</dbReference>
<evidence type="ECO:0000256" key="3">
    <source>
        <dbReference type="ARBA" id="ARBA00023274"/>
    </source>
</evidence>
<dbReference type="NCBIfam" id="NF006477">
    <property type="entry name" value="PRK08881.1"/>
    <property type="match status" value="1"/>
</dbReference>
<dbReference type="FunCoup" id="D8TE60">
    <property type="interactions" value="62"/>
</dbReference>
<gene>
    <name evidence="5" type="ORF">SELMODRAFT_137764</name>
</gene>
<dbReference type="InParanoid" id="D8TE60"/>
<dbReference type="Gene3D" id="1.10.287.1480">
    <property type="match status" value="1"/>
</dbReference>
<dbReference type="GO" id="GO:0015935">
    <property type="term" value="C:small ribosomal subunit"/>
    <property type="evidence" value="ECO:0000318"/>
    <property type="project" value="GO_Central"/>
</dbReference>
<keyword evidence="6" id="KW-1185">Reference proteome</keyword>
<dbReference type="SUPFAM" id="SSF57716">
    <property type="entry name" value="Glucocorticoid receptor-like (DNA-binding domain)"/>
    <property type="match status" value="1"/>
</dbReference>
<sequence>MNLHGIPVFHDAKLWHRNGISIVIKRTIITAKKGVIRREKGKQGLGNKYHSIRRSLKARMGEASSLDGRWDIHKELQSLPRNSAPTRLHRRCFLTGRPGGNYRYFGLSRHVPRETAHACLLPGPVKSSWQTKEQIHMRRLEKIP</sequence>
<dbReference type="OMA" id="LWHRNGI"/>
<reference evidence="5 6" key="1">
    <citation type="journal article" date="2011" name="Science">
        <title>The Selaginella genome identifies genetic changes associated with the evolution of vascular plants.</title>
        <authorList>
            <person name="Banks J.A."/>
            <person name="Nishiyama T."/>
            <person name="Hasebe M."/>
            <person name="Bowman J.L."/>
            <person name="Gribskov M."/>
            <person name="dePamphilis C."/>
            <person name="Albert V.A."/>
            <person name="Aono N."/>
            <person name="Aoyama T."/>
            <person name="Ambrose B.A."/>
            <person name="Ashton N.W."/>
            <person name="Axtell M.J."/>
            <person name="Barker E."/>
            <person name="Barker M.S."/>
            <person name="Bennetzen J.L."/>
            <person name="Bonawitz N.D."/>
            <person name="Chapple C."/>
            <person name="Cheng C."/>
            <person name="Correa L.G."/>
            <person name="Dacre M."/>
            <person name="DeBarry J."/>
            <person name="Dreyer I."/>
            <person name="Elias M."/>
            <person name="Engstrom E.M."/>
            <person name="Estelle M."/>
            <person name="Feng L."/>
            <person name="Finet C."/>
            <person name="Floyd S.K."/>
            <person name="Frommer W.B."/>
            <person name="Fujita T."/>
            <person name="Gramzow L."/>
            <person name="Gutensohn M."/>
            <person name="Harholt J."/>
            <person name="Hattori M."/>
            <person name="Heyl A."/>
            <person name="Hirai T."/>
            <person name="Hiwatashi Y."/>
            <person name="Ishikawa M."/>
            <person name="Iwata M."/>
            <person name="Karol K.G."/>
            <person name="Koehler B."/>
            <person name="Kolukisaoglu U."/>
            <person name="Kubo M."/>
            <person name="Kurata T."/>
            <person name="Lalonde S."/>
            <person name="Li K."/>
            <person name="Li Y."/>
            <person name="Litt A."/>
            <person name="Lyons E."/>
            <person name="Manning G."/>
            <person name="Maruyama T."/>
            <person name="Michael T.P."/>
            <person name="Mikami K."/>
            <person name="Miyazaki S."/>
            <person name="Morinaga S."/>
            <person name="Murata T."/>
            <person name="Mueller-Roeber B."/>
            <person name="Nelson D.R."/>
            <person name="Obara M."/>
            <person name="Oguri Y."/>
            <person name="Olmstead R.G."/>
            <person name="Onodera N."/>
            <person name="Petersen B.L."/>
            <person name="Pils B."/>
            <person name="Prigge M."/>
            <person name="Rensing S.A."/>
            <person name="Riano-Pachon D.M."/>
            <person name="Roberts A.W."/>
            <person name="Sato Y."/>
            <person name="Scheller H.V."/>
            <person name="Schulz B."/>
            <person name="Schulz C."/>
            <person name="Shakirov E.V."/>
            <person name="Shibagaki N."/>
            <person name="Shinohara N."/>
            <person name="Shippen D.E."/>
            <person name="Soerensen I."/>
            <person name="Sotooka R."/>
            <person name="Sugimoto N."/>
            <person name="Sugita M."/>
            <person name="Sumikawa N."/>
            <person name="Tanurdzic M."/>
            <person name="Theissen G."/>
            <person name="Ulvskov P."/>
            <person name="Wakazuki S."/>
            <person name="Weng J.K."/>
            <person name="Willats W.W."/>
            <person name="Wipf D."/>
            <person name="Wolf P.G."/>
            <person name="Yang L."/>
            <person name="Zimmer A.D."/>
            <person name="Zhu Q."/>
            <person name="Mitros T."/>
            <person name="Hellsten U."/>
            <person name="Loque D."/>
            <person name="Otillar R."/>
            <person name="Salamov A."/>
            <person name="Schmutz J."/>
            <person name="Shapiro H."/>
            <person name="Lindquist E."/>
            <person name="Lucas S."/>
            <person name="Rokhsar D."/>
            <person name="Grigoriev I.V."/>
        </authorList>
    </citation>
    <scope>NUCLEOTIDE SEQUENCE [LARGE SCALE GENOMIC DNA]</scope>
</reference>
<evidence type="ECO:0000256" key="2">
    <source>
        <dbReference type="ARBA" id="ARBA00022980"/>
    </source>
</evidence>
<name>D8TE60_SELML</name>
<dbReference type="InterPro" id="IPR023036">
    <property type="entry name" value="Ribosomal_uS14_bac/plastid"/>
</dbReference>
<organism evidence="5 6">
    <name type="scientific">Selaginella moellendorffii</name>
    <name type="common">Spikemoss</name>
    <dbReference type="NCBI Taxonomy" id="88036"/>
    <lineage>
        <taxon>Eukaryota</taxon>
        <taxon>Viridiplantae</taxon>
        <taxon>Streptophyta</taxon>
        <taxon>Embryophyta</taxon>
        <taxon>Tracheophyta</taxon>
        <taxon>Lycopodiopsida</taxon>
        <taxon>Selaginellales</taxon>
        <taxon>Selaginellaceae</taxon>
        <taxon>Selaginella</taxon>
    </lineage>
</organism>
<dbReference type="InterPro" id="IPR001209">
    <property type="entry name" value="Ribosomal_uS14"/>
</dbReference>
<accession>D8TE60</accession>
<keyword evidence="3" id="KW-0687">Ribonucleoprotein</keyword>
<geneLocation type="mitochondrion" evidence="5"/>
<dbReference type="Gramene" id="EFJ05045">
    <property type="protein sequence ID" value="EFJ05045"/>
    <property type="gene ID" value="SELMODRAFT_137764"/>
</dbReference>
<evidence type="ECO:0000256" key="1">
    <source>
        <dbReference type="ARBA" id="ARBA00009083"/>
    </source>
</evidence>
<evidence type="ECO:0000313" key="6">
    <source>
        <dbReference type="Proteomes" id="UP000001514"/>
    </source>
</evidence>
<proteinExistence type="inferred from homology"/>
<dbReference type="HAMAP" id="MF_00537">
    <property type="entry name" value="Ribosomal_uS14_1"/>
    <property type="match status" value="1"/>
</dbReference>
<dbReference type="EMBL" id="GL377739">
    <property type="protein sequence ID" value="EFJ05045.1"/>
    <property type="molecule type" value="Genomic_DNA"/>
</dbReference>
<dbReference type="HOGENOM" id="CLU_139869_0_1_1"/>
<dbReference type="GO" id="GO:0005737">
    <property type="term" value="C:cytoplasm"/>
    <property type="evidence" value="ECO:0007669"/>
    <property type="project" value="UniProtKB-ARBA"/>
</dbReference>
<dbReference type="Proteomes" id="UP000001514">
    <property type="component" value="Mitochondrion MT"/>
</dbReference>
<keyword evidence="5" id="KW-0496">Mitochondrion</keyword>
<protein>
    <recommendedName>
        <fullName evidence="4">Small ribosomal subunit protein uS14c</fullName>
    </recommendedName>
</protein>